<dbReference type="InterPro" id="IPR001845">
    <property type="entry name" value="HTH_ArsR_DNA-bd_dom"/>
</dbReference>
<evidence type="ECO:0000256" key="1">
    <source>
        <dbReference type="ARBA" id="ARBA00023015"/>
    </source>
</evidence>
<organism evidence="5 6">
    <name type="scientific">Jiangella alkaliphila</name>
    <dbReference type="NCBI Taxonomy" id="419479"/>
    <lineage>
        <taxon>Bacteria</taxon>
        <taxon>Bacillati</taxon>
        <taxon>Actinomycetota</taxon>
        <taxon>Actinomycetes</taxon>
        <taxon>Jiangellales</taxon>
        <taxon>Jiangellaceae</taxon>
        <taxon>Jiangella</taxon>
    </lineage>
</organism>
<dbReference type="SUPFAM" id="SSF46785">
    <property type="entry name" value="Winged helix' DNA-binding domain"/>
    <property type="match status" value="1"/>
</dbReference>
<evidence type="ECO:0000259" key="4">
    <source>
        <dbReference type="PROSITE" id="PS50987"/>
    </source>
</evidence>
<dbReference type="Gene3D" id="1.10.10.10">
    <property type="entry name" value="Winged helix-like DNA-binding domain superfamily/Winged helix DNA-binding domain"/>
    <property type="match status" value="1"/>
</dbReference>
<feature type="domain" description="HTH arsR-type" evidence="4">
    <location>
        <begin position="23"/>
        <end position="117"/>
    </location>
</feature>
<dbReference type="Proteomes" id="UP000182977">
    <property type="component" value="Chromosome I"/>
</dbReference>
<evidence type="ECO:0000256" key="2">
    <source>
        <dbReference type="ARBA" id="ARBA00023125"/>
    </source>
</evidence>
<keyword evidence="1" id="KW-0805">Transcription regulation</keyword>
<dbReference type="InterPro" id="IPR011991">
    <property type="entry name" value="ArsR-like_HTH"/>
</dbReference>
<keyword evidence="2 5" id="KW-0238">DNA-binding</keyword>
<sequence length="131" mass="14396">MATDTATRTATKTPRASWVLFPAQGADMATVAKFFRALGDPSRLRLLEFLLHDEHTVTECVQHIGLSQGRVSTHLACLADCGYVQSRRDGRRVYYRVADPRVADVIVLAHALAADNHAALACCDRIDAHTH</sequence>
<evidence type="ECO:0000256" key="3">
    <source>
        <dbReference type="ARBA" id="ARBA00023163"/>
    </source>
</evidence>
<dbReference type="CDD" id="cd00090">
    <property type="entry name" value="HTH_ARSR"/>
    <property type="match status" value="1"/>
</dbReference>
<dbReference type="SMART" id="SM00418">
    <property type="entry name" value="HTH_ARSR"/>
    <property type="match status" value="1"/>
</dbReference>
<dbReference type="STRING" id="419479.SAMN04488563_0757"/>
<dbReference type="EMBL" id="LT629791">
    <property type="protein sequence ID" value="SDU24921.1"/>
    <property type="molecule type" value="Genomic_DNA"/>
</dbReference>
<dbReference type="InterPro" id="IPR036390">
    <property type="entry name" value="WH_DNA-bd_sf"/>
</dbReference>
<reference evidence="6" key="1">
    <citation type="submission" date="2016-10" db="EMBL/GenBank/DDBJ databases">
        <authorList>
            <person name="Varghese N."/>
            <person name="Submissions S."/>
        </authorList>
    </citation>
    <scope>NUCLEOTIDE SEQUENCE [LARGE SCALE GENOMIC DNA]</scope>
    <source>
        <strain evidence="6">DSM 45079</strain>
    </source>
</reference>
<dbReference type="NCBIfam" id="NF033788">
    <property type="entry name" value="HTH_metalloreg"/>
    <property type="match status" value="1"/>
</dbReference>
<dbReference type="PANTHER" id="PTHR33154:SF36">
    <property type="entry name" value="TRANSCRIPTIONAL REGULATOR"/>
    <property type="match status" value="1"/>
</dbReference>
<dbReference type="GO" id="GO:0003700">
    <property type="term" value="F:DNA-binding transcription factor activity"/>
    <property type="evidence" value="ECO:0007669"/>
    <property type="project" value="InterPro"/>
</dbReference>
<dbReference type="InterPro" id="IPR036388">
    <property type="entry name" value="WH-like_DNA-bd_sf"/>
</dbReference>
<dbReference type="Pfam" id="PF01022">
    <property type="entry name" value="HTH_5"/>
    <property type="match status" value="1"/>
</dbReference>
<protein>
    <submittedName>
        <fullName evidence="5">DNA-binding transcriptional regulator, ArsR family</fullName>
    </submittedName>
</protein>
<dbReference type="GO" id="GO:0003677">
    <property type="term" value="F:DNA binding"/>
    <property type="evidence" value="ECO:0007669"/>
    <property type="project" value="UniProtKB-KW"/>
</dbReference>
<name>A0A1H2GZG3_9ACTN</name>
<dbReference type="PRINTS" id="PR00778">
    <property type="entry name" value="HTHARSR"/>
</dbReference>
<keyword evidence="3" id="KW-0804">Transcription</keyword>
<gene>
    <name evidence="5" type="ORF">SAMN04488563_0757</name>
</gene>
<dbReference type="InterPro" id="IPR051081">
    <property type="entry name" value="HTH_MetalResp_TranReg"/>
</dbReference>
<evidence type="ECO:0000313" key="6">
    <source>
        <dbReference type="Proteomes" id="UP000182977"/>
    </source>
</evidence>
<dbReference type="PROSITE" id="PS50987">
    <property type="entry name" value="HTH_ARSR_2"/>
    <property type="match status" value="1"/>
</dbReference>
<dbReference type="PANTHER" id="PTHR33154">
    <property type="entry name" value="TRANSCRIPTIONAL REGULATOR, ARSR FAMILY"/>
    <property type="match status" value="1"/>
</dbReference>
<proteinExistence type="predicted"/>
<keyword evidence="6" id="KW-1185">Reference proteome</keyword>
<accession>A0A1H2GZG3</accession>
<evidence type="ECO:0000313" key="5">
    <source>
        <dbReference type="EMBL" id="SDU24921.1"/>
    </source>
</evidence>
<dbReference type="AlphaFoldDB" id="A0A1H2GZG3"/>